<evidence type="ECO:0000313" key="1">
    <source>
        <dbReference type="EMBL" id="GBM39424.1"/>
    </source>
</evidence>
<dbReference type="EMBL" id="BGPR01000896">
    <property type="protein sequence ID" value="GBM39424.1"/>
    <property type="molecule type" value="Genomic_DNA"/>
</dbReference>
<comment type="caution">
    <text evidence="1">The sequence shown here is derived from an EMBL/GenBank/DDBJ whole genome shotgun (WGS) entry which is preliminary data.</text>
</comment>
<keyword evidence="2" id="KW-1185">Reference proteome</keyword>
<proteinExistence type="predicted"/>
<organism evidence="1 2">
    <name type="scientific">Araneus ventricosus</name>
    <name type="common">Orbweaver spider</name>
    <name type="synonym">Epeira ventricosa</name>
    <dbReference type="NCBI Taxonomy" id="182803"/>
    <lineage>
        <taxon>Eukaryota</taxon>
        <taxon>Metazoa</taxon>
        <taxon>Ecdysozoa</taxon>
        <taxon>Arthropoda</taxon>
        <taxon>Chelicerata</taxon>
        <taxon>Arachnida</taxon>
        <taxon>Araneae</taxon>
        <taxon>Araneomorphae</taxon>
        <taxon>Entelegynae</taxon>
        <taxon>Araneoidea</taxon>
        <taxon>Araneidae</taxon>
        <taxon>Araneus</taxon>
    </lineage>
</organism>
<accession>A0A4Y2FIL3</accession>
<reference evidence="1 2" key="1">
    <citation type="journal article" date="2019" name="Sci. Rep.">
        <title>Orb-weaving spider Araneus ventricosus genome elucidates the spidroin gene catalogue.</title>
        <authorList>
            <person name="Kono N."/>
            <person name="Nakamura H."/>
            <person name="Ohtoshi R."/>
            <person name="Moran D.A.P."/>
            <person name="Shinohara A."/>
            <person name="Yoshida Y."/>
            <person name="Fujiwara M."/>
            <person name="Mori M."/>
            <person name="Tomita M."/>
            <person name="Arakawa K."/>
        </authorList>
    </citation>
    <scope>NUCLEOTIDE SEQUENCE [LARGE SCALE GENOMIC DNA]</scope>
</reference>
<sequence length="104" mass="12448">MRIAKYEEKAWPTHDSASNEFIARKEIVTEEGESFQTFFLEWKGHKSMIYTFSLRKTRILLDLFVMDSLTVATMVYVTSKKGEEEYFFWVLLRREMVTRCLMVT</sequence>
<name>A0A4Y2FIL3_ARAVE</name>
<dbReference type="AlphaFoldDB" id="A0A4Y2FIL3"/>
<gene>
    <name evidence="1" type="ORF">AVEN_126309_1</name>
</gene>
<protein>
    <submittedName>
        <fullName evidence="1">Uncharacterized protein</fullName>
    </submittedName>
</protein>
<evidence type="ECO:0000313" key="2">
    <source>
        <dbReference type="Proteomes" id="UP000499080"/>
    </source>
</evidence>
<dbReference type="Proteomes" id="UP000499080">
    <property type="component" value="Unassembled WGS sequence"/>
</dbReference>